<evidence type="ECO:0000313" key="1">
    <source>
        <dbReference type="EMBL" id="CAD6261643.1"/>
    </source>
</evidence>
<comment type="caution">
    <text evidence="1">The sequence shown here is derived from an EMBL/GenBank/DDBJ whole genome shotgun (WGS) entry which is preliminary data.</text>
</comment>
<proteinExistence type="predicted"/>
<dbReference type="AlphaFoldDB" id="A0A811QZ00"/>
<organism evidence="1 2">
    <name type="scientific">Miscanthus lutarioriparius</name>
    <dbReference type="NCBI Taxonomy" id="422564"/>
    <lineage>
        <taxon>Eukaryota</taxon>
        <taxon>Viridiplantae</taxon>
        <taxon>Streptophyta</taxon>
        <taxon>Embryophyta</taxon>
        <taxon>Tracheophyta</taxon>
        <taxon>Spermatophyta</taxon>
        <taxon>Magnoliopsida</taxon>
        <taxon>Liliopsida</taxon>
        <taxon>Poales</taxon>
        <taxon>Poaceae</taxon>
        <taxon>PACMAD clade</taxon>
        <taxon>Panicoideae</taxon>
        <taxon>Andropogonodae</taxon>
        <taxon>Andropogoneae</taxon>
        <taxon>Saccharinae</taxon>
        <taxon>Miscanthus</taxon>
    </lineage>
</organism>
<reference evidence="1" key="1">
    <citation type="submission" date="2020-10" db="EMBL/GenBank/DDBJ databases">
        <authorList>
            <person name="Han B."/>
            <person name="Lu T."/>
            <person name="Zhao Q."/>
            <person name="Huang X."/>
            <person name="Zhao Y."/>
        </authorList>
    </citation>
    <scope>NUCLEOTIDE SEQUENCE</scope>
</reference>
<accession>A0A811QZ00</accession>
<dbReference type="Proteomes" id="UP000604825">
    <property type="component" value="Unassembled WGS sequence"/>
</dbReference>
<dbReference type="Gene3D" id="3.80.10.10">
    <property type="entry name" value="Ribonuclease Inhibitor"/>
    <property type="match status" value="1"/>
</dbReference>
<name>A0A811QZ00_9POAL</name>
<keyword evidence="2" id="KW-1185">Reference proteome</keyword>
<dbReference type="EMBL" id="CAJGYO010000012">
    <property type="protein sequence ID" value="CAD6261643.1"/>
    <property type="molecule type" value="Genomic_DNA"/>
</dbReference>
<evidence type="ECO:0000313" key="2">
    <source>
        <dbReference type="Proteomes" id="UP000604825"/>
    </source>
</evidence>
<gene>
    <name evidence="1" type="ORF">NCGR_LOCUS45035</name>
</gene>
<dbReference type="SUPFAM" id="SSF52047">
    <property type="entry name" value="RNI-like"/>
    <property type="match status" value="1"/>
</dbReference>
<dbReference type="OrthoDB" id="695537at2759"/>
<dbReference type="InterPro" id="IPR032675">
    <property type="entry name" value="LRR_dom_sf"/>
</dbReference>
<sequence length="195" mass="22184">MEPLPPAEAEAEAADMLSSLPAHLLDEILTRLDLRALGNQDEVKIDRIPFTFHNLKSLEISTLFGYMEPILLLFSLLRSSPNLEELKIEIRDWEPKWVTNSDIQSEEWTDAQWTDGMCANLQVVQIDSYFRSFPLSFMKLILSKASLLRTLSVDVCPVSQDDPLNELLKCRRASAQAQVLFKEDLDSDTDGELNE</sequence>
<protein>
    <submittedName>
        <fullName evidence="1">Uncharacterized protein</fullName>
    </submittedName>
</protein>